<protein>
    <recommendedName>
        <fullName evidence="3">Malectin-like domain-containing protein</fullName>
    </recommendedName>
</protein>
<dbReference type="AlphaFoldDB" id="A0A5J9WP32"/>
<feature type="domain" description="Malectin-like" evidence="3">
    <location>
        <begin position="49"/>
        <end position="184"/>
    </location>
</feature>
<dbReference type="PANTHER" id="PTHR45631">
    <property type="entry name" value="OS07G0107800 PROTEIN-RELATED"/>
    <property type="match status" value="1"/>
</dbReference>
<keyword evidence="5" id="KW-1185">Reference proteome</keyword>
<evidence type="ECO:0000313" key="5">
    <source>
        <dbReference type="Proteomes" id="UP000324897"/>
    </source>
</evidence>
<dbReference type="Proteomes" id="UP000324897">
    <property type="component" value="Chromosome 6"/>
</dbReference>
<organism evidence="4 5">
    <name type="scientific">Eragrostis curvula</name>
    <name type="common">weeping love grass</name>
    <dbReference type="NCBI Taxonomy" id="38414"/>
    <lineage>
        <taxon>Eukaryota</taxon>
        <taxon>Viridiplantae</taxon>
        <taxon>Streptophyta</taxon>
        <taxon>Embryophyta</taxon>
        <taxon>Tracheophyta</taxon>
        <taxon>Spermatophyta</taxon>
        <taxon>Magnoliopsida</taxon>
        <taxon>Liliopsida</taxon>
        <taxon>Poales</taxon>
        <taxon>Poaceae</taxon>
        <taxon>PACMAD clade</taxon>
        <taxon>Chloridoideae</taxon>
        <taxon>Eragrostideae</taxon>
        <taxon>Eragrostidinae</taxon>
        <taxon>Eragrostis</taxon>
    </lineage>
</organism>
<gene>
    <name evidence="4" type="ORF">EJB05_00991</name>
</gene>
<dbReference type="PANTHER" id="PTHR45631:SF158">
    <property type="entry name" value="PROTEIN KINASE DOMAIN-CONTAINING PROTEIN"/>
    <property type="match status" value="1"/>
</dbReference>
<comment type="caution">
    <text evidence="4">The sequence shown here is derived from an EMBL/GenBank/DDBJ whole genome shotgun (WGS) entry which is preliminary data.</text>
</comment>
<dbReference type="OrthoDB" id="1429720at2759"/>
<dbReference type="InterPro" id="IPR024788">
    <property type="entry name" value="Malectin-like_Carb-bd_dom"/>
</dbReference>
<evidence type="ECO:0000256" key="2">
    <source>
        <dbReference type="SAM" id="SignalP"/>
    </source>
</evidence>
<sequence length="188" mass="20842">MAPSTSTEFKFLVCLAAASGLFTVIHGQLDSRPGRALMLFLLRSDFISIDCGIGANQSYTSDFSPRLRYVSDAGFTDAGLTARVKPPYEQYDDPNFGARFRTVRYFPEATAGERSCYTLWSVTPGGKYLVRASFYYGNYDGLNRPPAFDLYIGVNQWATVNITAADYRYILEAVAVLPANFLQVSDVT</sequence>
<accession>A0A5J9WP32</accession>
<dbReference type="Gramene" id="TVU49667">
    <property type="protein sequence ID" value="TVU49667"/>
    <property type="gene ID" value="EJB05_00991"/>
</dbReference>
<reference evidence="4 5" key="1">
    <citation type="journal article" date="2019" name="Sci. Rep.">
        <title>A high-quality genome of Eragrostis curvula grass provides insights into Poaceae evolution and supports new strategies to enhance forage quality.</title>
        <authorList>
            <person name="Carballo J."/>
            <person name="Santos B.A.C.M."/>
            <person name="Zappacosta D."/>
            <person name="Garbus I."/>
            <person name="Selva J.P."/>
            <person name="Gallo C.A."/>
            <person name="Diaz A."/>
            <person name="Albertini E."/>
            <person name="Caccamo M."/>
            <person name="Echenique V."/>
        </authorList>
    </citation>
    <scope>NUCLEOTIDE SEQUENCE [LARGE SCALE GENOMIC DNA]</scope>
    <source>
        <strain evidence="5">cv. Victoria</strain>
        <tissue evidence="4">Leaf</tissue>
    </source>
</reference>
<feature type="non-terminal residue" evidence="4">
    <location>
        <position position="1"/>
    </location>
</feature>
<dbReference type="Pfam" id="PF12819">
    <property type="entry name" value="Malectin_like"/>
    <property type="match status" value="1"/>
</dbReference>
<keyword evidence="2" id="KW-0732">Signal</keyword>
<comment type="subcellular location">
    <subcellularLocation>
        <location evidence="1">Membrane</location>
        <topology evidence="1">Single-pass membrane protein</topology>
    </subcellularLocation>
</comment>
<evidence type="ECO:0000256" key="1">
    <source>
        <dbReference type="ARBA" id="ARBA00004167"/>
    </source>
</evidence>
<proteinExistence type="predicted"/>
<dbReference type="GO" id="GO:0016020">
    <property type="term" value="C:membrane"/>
    <property type="evidence" value="ECO:0007669"/>
    <property type="project" value="UniProtKB-SubCell"/>
</dbReference>
<feature type="signal peptide" evidence="2">
    <location>
        <begin position="1"/>
        <end position="27"/>
    </location>
</feature>
<dbReference type="EMBL" id="RWGY01000002">
    <property type="protein sequence ID" value="TVU49667.1"/>
    <property type="molecule type" value="Genomic_DNA"/>
</dbReference>
<feature type="chain" id="PRO_5023854200" description="Malectin-like domain-containing protein" evidence="2">
    <location>
        <begin position="28"/>
        <end position="188"/>
    </location>
</feature>
<name>A0A5J9WP32_9POAL</name>
<evidence type="ECO:0000313" key="4">
    <source>
        <dbReference type="EMBL" id="TVU49667.1"/>
    </source>
</evidence>
<evidence type="ECO:0000259" key="3">
    <source>
        <dbReference type="Pfam" id="PF12819"/>
    </source>
</evidence>